<dbReference type="InterPro" id="IPR029001">
    <property type="entry name" value="ITPase-like_fam"/>
</dbReference>
<comment type="subcellular location">
    <subcellularLocation>
        <location evidence="3">Cytoplasm</location>
    </subcellularLocation>
</comment>
<dbReference type="GO" id="GO:0005737">
    <property type="term" value="C:cytoplasm"/>
    <property type="evidence" value="ECO:0007669"/>
    <property type="project" value="UniProtKB-SubCell"/>
</dbReference>
<dbReference type="STRING" id="39777.B7L28_06190"/>
<sequence>MSGLYLASQSPRRTELLHQVGIDHTVVTSSYVEDNVVITDPIEMVKAQALGKARCANDVPDGSIVLGADTIVVFDGKVLGKPHSKDEARTMLRTLSGQVHSVITGVALLIKGREIVFHNETKVYFKTLQDFEIESYIDSMEPMDKAGAYGIQGKGALWVDKIEGSYTNVVGLPVEHVYEELCKALGVKS</sequence>
<comment type="caution">
    <text evidence="4">The sequence shown here is derived from an EMBL/GenBank/DDBJ whole genome shotgun (WGS) entry which is preliminary data.</text>
</comment>
<evidence type="ECO:0000313" key="4">
    <source>
        <dbReference type="EMBL" id="KXA62276.1"/>
    </source>
</evidence>
<protein>
    <recommendedName>
        <fullName evidence="3">dTTP/UTP pyrophosphatase</fullName>
        <shortName evidence="3">dTTPase/UTPase</shortName>
        <ecNumber evidence="3">3.6.1.9</ecNumber>
    </recommendedName>
    <alternativeName>
        <fullName evidence="3">Nucleoside triphosphate pyrophosphatase</fullName>
    </alternativeName>
    <alternativeName>
        <fullName evidence="3">Nucleotide pyrophosphatase</fullName>
        <shortName evidence="3">Nucleotide PPase</shortName>
    </alternativeName>
</protein>
<comment type="function">
    <text evidence="3">Nucleoside triphosphate pyrophosphatase that hydrolyzes dTTP and UTP. May have a dual role in cell division arrest and in preventing the incorporation of modified nucleotides into cellular nucleic acids.</text>
</comment>
<evidence type="ECO:0000313" key="5">
    <source>
        <dbReference type="Proteomes" id="UP000070226"/>
    </source>
</evidence>
<name>A0A133S1P6_9FIRM</name>
<dbReference type="Proteomes" id="UP000070226">
    <property type="component" value="Unassembled WGS sequence"/>
</dbReference>
<dbReference type="EC" id="3.6.1.9" evidence="3"/>
<feature type="site" description="Important for substrate specificity" evidence="3">
    <location>
        <position position="152"/>
    </location>
</feature>
<comment type="similarity">
    <text evidence="3">Belongs to the Maf family. YhdE subfamily.</text>
</comment>
<evidence type="ECO:0000256" key="3">
    <source>
        <dbReference type="HAMAP-Rule" id="MF_00528"/>
    </source>
</evidence>
<dbReference type="InterPro" id="IPR003697">
    <property type="entry name" value="Maf-like"/>
</dbReference>
<dbReference type="EMBL" id="LRQT01000096">
    <property type="protein sequence ID" value="KXA62276.1"/>
    <property type="molecule type" value="Genomic_DNA"/>
</dbReference>
<feature type="site" description="Important for substrate specificity" evidence="3">
    <location>
        <position position="70"/>
    </location>
</feature>
<dbReference type="SUPFAM" id="SSF52972">
    <property type="entry name" value="ITPase-like"/>
    <property type="match status" value="1"/>
</dbReference>
<dbReference type="PANTHER" id="PTHR43213:SF5">
    <property type="entry name" value="BIFUNCTIONAL DTTP_UTP PYROPHOSPHATASE_METHYLTRANSFERASE PROTEIN-RELATED"/>
    <property type="match status" value="1"/>
</dbReference>
<proteinExistence type="inferred from homology"/>
<dbReference type="AlphaFoldDB" id="A0A133S1P6"/>
<reference evidence="4 5" key="1">
    <citation type="submission" date="2016-01" db="EMBL/GenBank/DDBJ databases">
        <authorList>
            <person name="Oliw E.H."/>
        </authorList>
    </citation>
    <scope>NUCLEOTIDE SEQUENCE [LARGE SCALE GENOMIC DNA]</scope>
    <source>
        <strain evidence="4 5">CMW7756B</strain>
    </source>
</reference>
<dbReference type="PANTHER" id="PTHR43213">
    <property type="entry name" value="BIFUNCTIONAL DTTP/UTP PYROPHOSPHATASE/METHYLTRANSFERASE PROTEIN-RELATED"/>
    <property type="match status" value="1"/>
</dbReference>
<dbReference type="HAMAP" id="MF_00528">
    <property type="entry name" value="Maf"/>
    <property type="match status" value="1"/>
</dbReference>
<dbReference type="PATRIC" id="fig|39777.7.peg.1714"/>
<comment type="caution">
    <text evidence="3">Lacks conserved residue(s) required for the propagation of feature annotation.</text>
</comment>
<keyword evidence="2 3" id="KW-0378">Hydrolase</keyword>
<feature type="active site" description="Proton acceptor" evidence="3">
    <location>
        <position position="69"/>
    </location>
</feature>
<keyword evidence="3" id="KW-0546">Nucleotide metabolism</keyword>
<dbReference type="PIRSF" id="PIRSF006305">
    <property type="entry name" value="Maf"/>
    <property type="match status" value="1"/>
</dbReference>
<dbReference type="Gene3D" id="3.90.950.10">
    <property type="match status" value="1"/>
</dbReference>
<dbReference type="GO" id="GO:0047429">
    <property type="term" value="F:nucleoside triphosphate diphosphatase activity"/>
    <property type="evidence" value="ECO:0007669"/>
    <property type="project" value="UniProtKB-EC"/>
</dbReference>
<evidence type="ECO:0000256" key="2">
    <source>
        <dbReference type="ARBA" id="ARBA00022801"/>
    </source>
</evidence>
<dbReference type="RefSeq" id="WP_005377410.1">
    <property type="nucleotide sequence ID" value="NZ_CALLHQ010000005.1"/>
</dbReference>
<comment type="catalytic activity">
    <reaction evidence="3">
        <text>UTP + H2O = UMP + diphosphate + H(+)</text>
        <dbReference type="Rhea" id="RHEA:29395"/>
        <dbReference type="ChEBI" id="CHEBI:15377"/>
        <dbReference type="ChEBI" id="CHEBI:15378"/>
        <dbReference type="ChEBI" id="CHEBI:33019"/>
        <dbReference type="ChEBI" id="CHEBI:46398"/>
        <dbReference type="ChEBI" id="CHEBI:57865"/>
        <dbReference type="EC" id="3.6.1.9"/>
    </reaction>
</comment>
<gene>
    <name evidence="4" type="ORF">HMPREF3233_01750</name>
</gene>
<dbReference type="NCBIfam" id="TIGR00172">
    <property type="entry name" value="maf"/>
    <property type="match status" value="1"/>
</dbReference>
<keyword evidence="3" id="KW-0963">Cytoplasm</keyword>
<comment type="catalytic activity">
    <reaction evidence="3">
        <text>dTTP + H2O = dTMP + diphosphate + H(+)</text>
        <dbReference type="Rhea" id="RHEA:28534"/>
        <dbReference type="ChEBI" id="CHEBI:15377"/>
        <dbReference type="ChEBI" id="CHEBI:15378"/>
        <dbReference type="ChEBI" id="CHEBI:33019"/>
        <dbReference type="ChEBI" id="CHEBI:37568"/>
        <dbReference type="ChEBI" id="CHEBI:63528"/>
        <dbReference type="EC" id="3.6.1.9"/>
    </reaction>
</comment>
<dbReference type="CDD" id="cd00555">
    <property type="entry name" value="Maf"/>
    <property type="match status" value="1"/>
</dbReference>
<comment type="cofactor">
    <cofactor evidence="1 3">
        <name>a divalent metal cation</name>
        <dbReference type="ChEBI" id="CHEBI:60240"/>
    </cofactor>
</comment>
<organism evidence="4">
    <name type="scientific">Veillonella atypica</name>
    <dbReference type="NCBI Taxonomy" id="39777"/>
    <lineage>
        <taxon>Bacteria</taxon>
        <taxon>Bacillati</taxon>
        <taxon>Bacillota</taxon>
        <taxon>Negativicutes</taxon>
        <taxon>Veillonellales</taxon>
        <taxon>Veillonellaceae</taxon>
        <taxon>Veillonella</taxon>
    </lineage>
</organism>
<dbReference type="GO" id="GO:0009117">
    <property type="term" value="P:nucleotide metabolic process"/>
    <property type="evidence" value="ECO:0007669"/>
    <property type="project" value="UniProtKB-KW"/>
</dbReference>
<dbReference type="Pfam" id="PF02545">
    <property type="entry name" value="Maf"/>
    <property type="match status" value="1"/>
</dbReference>
<feature type="site" description="Important for substrate specificity" evidence="3">
    <location>
        <position position="12"/>
    </location>
</feature>
<accession>A0A133S1P6</accession>
<evidence type="ECO:0000256" key="1">
    <source>
        <dbReference type="ARBA" id="ARBA00001968"/>
    </source>
</evidence>